<reference evidence="5" key="1">
    <citation type="submission" date="2018-02" db="EMBL/GenBank/DDBJ databases">
        <authorList>
            <person name="Cohen D.B."/>
            <person name="Kent A.D."/>
        </authorList>
    </citation>
    <scope>NUCLEOTIDE SEQUENCE</scope>
</reference>
<keyword evidence="1" id="KW-0479">Metal-binding</keyword>
<dbReference type="PANTHER" id="PTHR42648">
    <property type="entry name" value="TRANSPOSASE, PUTATIVE-RELATED"/>
    <property type="match status" value="1"/>
</dbReference>
<dbReference type="SUPFAM" id="SSF56672">
    <property type="entry name" value="DNA/RNA polymerases"/>
    <property type="match status" value="1"/>
</dbReference>
<dbReference type="Gene3D" id="3.30.420.10">
    <property type="entry name" value="Ribonuclease H-like superfamily/Ribonuclease H"/>
    <property type="match status" value="1"/>
</dbReference>
<gene>
    <name evidence="5" type="ORF">FSB_LOCUS28817</name>
</gene>
<dbReference type="InterPro" id="IPR012337">
    <property type="entry name" value="RNaseH-like_sf"/>
</dbReference>
<dbReference type="InterPro" id="IPR025724">
    <property type="entry name" value="GAG-pre-integrase_dom"/>
</dbReference>
<feature type="domain" description="Integrase catalytic" evidence="4">
    <location>
        <begin position="208"/>
        <end position="331"/>
    </location>
</feature>
<dbReference type="CDD" id="cd09272">
    <property type="entry name" value="RNase_HI_RT_Ty1"/>
    <property type="match status" value="1"/>
</dbReference>
<evidence type="ECO:0000256" key="3">
    <source>
        <dbReference type="SAM" id="MobiDB-lite"/>
    </source>
</evidence>
<feature type="region of interest" description="Disordered" evidence="3">
    <location>
        <begin position="428"/>
        <end position="459"/>
    </location>
</feature>
<dbReference type="InterPro" id="IPR039537">
    <property type="entry name" value="Retrotran_Ty1/copia-like"/>
</dbReference>
<organism evidence="5">
    <name type="scientific">Fagus sylvatica</name>
    <name type="common">Beechnut</name>
    <dbReference type="NCBI Taxonomy" id="28930"/>
    <lineage>
        <taxon>Eukaryota</taxon>
        <taxon>Viridiplantae</taxon>
        <taxon>Streptophyta</taxon>
        <taxon>Embryophyta</taxon>
        <taxon>Tracheophyta</taxon>
        <taxon>Spermatophyta</taxon>
        <taxon>Magnoliopsida</taxon>
        <taxon>eudicotyledons</taxon>
        <taxon>Gunneridae</taxon>
        <taxon>Pentapetalae</taxon>
        <taxon>rosids</taxon>
        <taxon>fabids</taxon>
        <taxon>Fagales</taxon>
        <taxon>Fagaceae</taxon>
        <taxon>Fagus</taxon>
    </lineage>
</organism>
<dbReference type="GO" id="GO:0003676">
    <property type="term" value="F:nucleic acid binding"/>
    <property type="evidence" value="ECO:0007669"/>
    <property type="project" value="InterPro"/>
</dbReference>
<protein>
    <recommendedName>
        <fullName evidence="4">Integrase catalytic domain-containing protein</fullName>
    </recommendedName>
</protein>
<dbReference type="InterPro" id="IPR013103">
    <property type="entry name" value="RVT_2"/>
</dbReference>
<dbReference type="Pfam" id="PF14223">
    <property type="entry name" value="Retrotran_gag_2"/>
    <property type="match status" value="1"/>
</dbReference>
<dbReference type="PANTHER" id="PTHR42648:SF28">
    <property type="entry name" value="TRANSPOSON-ENCODED PROTEIN WITH RIBONUCLEASE H-LIKE AND RETROVIRUS ZINC FINGER-LIKE DOMAINS"/>
    <property type="match status" value="1"/>
</dbReference>
<sequence length="966" mass="109659">MAINASIATVGLVKFDGTGNFGLWQRRVKDLLVQQGLVKALNGKTKKPEKMTDDEWEELDMKADEDKAMMLLTSLPASYEHLVTTLLYGKETLELEEVSGALLDHYQRKHKDSAESSGEWASSKGLSRSWKGRKTRMTNLLGEDLIQEQDSQKISSNVYKLLGNTILGGVAAVAESEDDDTLLWHMRLGHMSERGMRELHKRNLLTGIKTSLEAFAKFKIWKAEVENQTGRKIKCLRTDNGTEYRDGDFLKFCEEHGIKRHFTVRKTPQQNGVAERLNRTITETARCLRLNAELPKIFWAEAVDMACYIINRSPRVALDGKVAEEVWTGQEVDYSFMRIFGCPAYVHISGEDRSKLDPKSKKCIFLGFKKGVKGYKLWDPVAQKVVISRDVVFDEKSMTKAFKEEKSQAAESSNNIGRLTVQVELDELESQSDEEPHSNDQEQDSTRSDRPKRNKRPPVRYGFEDLVSYALLTSSEDPSTFQEAIESSEKDKWMEAMVEENESLSKNKTWELTELPKGKKPIGCKWVFKKKEAVSEKEGERFKARLVAKGYSQRHGIDYDEVFSPVVRHTSIRAVLALVADQDLELEQLDVKTAFLHGNLEEEIFMVQPEGFKQPGTENLVCRLKKSLYGLKQSPRQWYKRFDSYMIQIGYTRCEYDCCVYVRILEDGSYIFLLLYVDDMLIAAKSMCEVNRLKSLLHKEFEMKDLGAAKKILGMEIRRDRGARKLWLSQKNYIRKVLEKFSMLDAKPVSTPLANHFRLSGSQCPKNEEEIENMSKVPYASAVGCLMYAMVCTRPDLAHAVSTVSRQPGTNSVVGYVDADYASEVDDRRSTTGYVFTLSGGPICWKSTLQSIVAMSTTEAEYMAVAEAAKEALWLKGLVKELGLNQGGVQMHCDSQSVIYLAKNQVYHARTKHIDVRFHKIRELIVTGDIVLEKVHTSENAANMLTKPVTTAKFKHCLDLVNVSSL</sequence>
<evidence type="ECO:0000259" key="4">
    <source>
        <dbReference type="PROSITE" id="PS50994"/>
    </source>
</evidence>
<evidence type="ECO:0000313" key="5">
    <source>
        <dbReference type="EMBL" id="SPD00935.1"/>
    </source>
</evidence>
<dbReference type="SUPFAM" id="SSF53098">
    <property type="entry name" value="Ribonuclease H-like"/>
    <property type="match status" value="1"/>
</dbReference>
<dbReference type="InterPro" id="IPR001584">
    <property type="entry name" value="Integrase_cat-core"/>
</dbReference>
<dbReference type="PROSITE" id="PS50994">
    <property type="entry name" value="INTEGRASE"/>
    <property type="match status" value="1"/>
</dbReference>
<dbReference type="Pfam" id="PF07727">
    <property type="entry name" value="RVT_2"/>
    <property type="match status" value="1"/>
</dbReference>
<feature type="compositionally biased region" description="Basic and acidic residues" evidence="3">
    <location>
        <begin position="434"/>
        <end position="451"/>
    </location>
</feature>
<dbReference type="GO" id="GO:0016787">
    <property type="term" value="F:hydrolase activity"/>
    <property type="evidence" value="ECO:0007669"/>
    <property type="project" value="UniProtKB-KW"/>
</dbReference>
<evidence type="ECO:0000256" key="1">
    <source>
        <dbReference type="ARBA" id="ARBA00022723"/>
    </source>
</evidence>
<dbReference type="InterPro" id="IPR057670">
    <property type="entry name" value="SH3_retrovirus"/>
</dbReference>
<dbReference type="InterPro" id="IPR043502">
    <property type="entry name" value="DNA/RNA_pol_sf"/>
</dbReference>
<keyword evidence="2" id="KW-0378">Hydrolase</keyword>
<accession>A0A2N9GMY7</accession>
<dbReference type="InterPro" id="IPR036397">
    <property type="entry name" value="RNaseH_sf"/>
</dbReference>
<evidence type="ECO:0000256" key="2">
    <source>
        <dbReference type="ARBA" id="ARBA00022801"/>
    </source>
</evidence>
<dbReference type="GO" id="GO:0046872">
    <property type="term" value="F:metal ion binding"/>
    <property type="evidence" value="ECO:0007669"/>
    <property type="project" value="UniProtKB-KW"/>
</dbReference>
<dbReference type="Pfam" id="PF13976">
    <property type="entry name" value="gag_pre-integrs"/>
    <property type="match status" value="1"/>
</dbReference>
<dbReference type="Pfam" id="PF25597">
    <property type="entry name" value="SH3_retrovirus"/>
    <property type="match status" value="1"/>
</dbReference>
<dbReference type="EMBL" id="OIVN01002137">
    <property type="protein sequence ID" value="SPD00935.1"/>
    <property type="molecule type" value="Genomic_DNA"/>
</dbReference>
<proteinExistence type="predicted"/>
<name>A0A2N9GMY7_FAGSY</name>
<dbReference type="AlphaFoldDB" id="A0A2N9GMY7"/>
<dbReference type="GO" id="GO:0015074">
    <property type="term" value="P:DNA integration"/>
    <property type="evidence" value="ECO:0007669"/>
    <property type="project" value="InterPro"/>
</dbReference>